<evidence type="ECO:0000256" key="1">
    <source>
        <dbReference type="SAM" id="SignalP"/>
    </source>
</evidence>
<dbReference type="KEGG" id="lcae:K3721_07290"/>
<feature type="chain" id="PRO_5040355134" evidence="1">
    <location>
        <begin position="22"/>
        <end position="147"/>
    </location>
</feature>
<protein>
    <submittedName>
        <fullName evidence="2">Uncharacterized protein</fullName>
    </submittedName>
</protein>
<proteinExistence type="predicted"/>
<dbReference type="Proteomes" id="UP001058713">
    <property type="component" value="Chromosome"/>
</dbReference>
<dbReference type="EMBL" id="CP081070">
    <property type="protein sequence ID" value="UWQ55806.1"/>
    <property type="molecule type" value="Genomic_DNA"/>
</dbReference>
<organism evidence="2 3">
    <name type="scientific">Leisingera caerulea</name>
    <name type="common">Phaeobacter caeruleus</name>
    <dbReference type="NCBI Taxonomy" id="506591"/>
    <lineage>
        <taxon>Bacteria</taxon>
        <taxon>Pseudomonadati</taxon>
        <taxon>Pseudomonadota</taxon>
        <taxon>Alphaproteobacteria</taxon>
        <taxon>Rhodobacterales</taxon>
        <taxon>Roseobacteraceae</taxon>
        <taxon>Leisingera</taxon>
    </lineage>
</organism>
<keyword evidence="1" id="KW-0732">Signal</keyword>
<feature type="signal peptide" evidence="1">
    <location>
        <begin position="1"/>
        <end position="21"/>
    </location>
</feature>
<reference evidence="2" key="1">
    <citation type="submission" date="2021-08" db="EMBL/GenBank/DDBJ databases">
        <authorList>
            <person name="Nwanade C."/>
            <person name="Wang M."/>
            <person name="Masoudi A."/>
            <person name="Yu Z."/>
            <person name="Liu J."/>
        </authorList>
    </citation>
    <scope>NUCLEOTIDE SEQUENCE</scope>
    <source>
        <strain evidence="2">S122</strain>
    </source>
</reference>
<dbReference type="AlphaFoldDB" id="A0A9Q9M015"/>
<accession>A0A9Q9M015</accession>
<evidence type="ECO:0000313" key="3">
    <source>
        <dbReference type="Proteomes" id="UP001058713"/>
    </source>
</evidence>
<name>A0A9Q9M015_LEICA</name>
<sequence length="147" mass="15800">MGLLNCGYVALFFTLAGAAAAAGSSFRCNLEPISGDTWVPSRIAIEFSDDFTAAQITDAAFGVSVPAKVVRRSRTSYALSWSLPGLAVLMESGEAEPRFRAVLNTANLKMSIQSIRLEEGMLLPRGSGSCKRLESLSQLAQYQAYLQ</sequence>
<dbReference type="RefSeq" id="WP_260032235.1">
    <property type="nucleotide sequence ID" value="NZ_CP081090.1"/>
</dbReference>
<evidence type="ECO:0000313" key="2">
    <source>
        <dbReference type="EMBL" id="UWQ55806.1"/>
    </source>
</evidence>
<gene>
    <name evidence="2" type="ORF">K3721_07290</name>
</gene>